<protein>
    <submittedName>
        <fullName evidence="1">Uncharacterized protein</fullName>
    </submittedName>
</protein>
<proteinExistence type="predicted"/>
<sequence length="62" mass="7539">MIYLWYNTEEKRLKMGQRVDLKNDYLHYDESSISVVNQLKSTEQFTAMKIIKRFEEMNTCLN</sequence>
<dbReference type="Proteomes" id="UP000184474">
    <property type="component" value="Unassembled WGS sequence"/>
</dbReference>
<evidence type="ECO:0000313" key="2">
    <source>
        <dbReference type="Proteomes" id="UP000184474"/>
    </source>
</evidence>
<name>A0A1M6Q6K6_REIAG</name>
<reference evidence="2" key="1">
    <citation type="submission" date="2016-11" db="EMBL/GenBank/DDBJ databases">
        <authorList>
            <person name="Varghese N."/>
            <person name="Submissions S."/>
        </authorList>
    </citation>
    <scope>NUCLEOTIDE SEQUENCE [LARGE SCALE GENOMIC DNA]</scope>
    <source>
        <strain evidence="2">DSM 26134</strain>
    </source>
</reference>
<dbReference type="RefSeq" id="WP_073122179.1">
    <property type="nucleotide sequence ID" value="NZ_FRAA01000003.1"/>
</dbReference>
<dbReference type="STRING" id="156994.SAMN04488028_103188"/>
<keyword evidence="2" id="KW-1185">Reference proteome</keyword>
<gene>
    <name evidence="1" type="ORF">SAMN04488028_103188</name>
</gene>
<dbReference type="EMBL" id="FRAA01000003">
    <property type="protein sequence ID" value="SHK15757.1"/>
    <property type="molecule type" value="Genomic_DNA"/>
</dbReference>
<organism evidence="1 2">
    <name type="scientific">Reichenbachiella agariperforans</name>
    <dbReference type="NCBI Taxonomy" id="156994"/>
    <lineage>
        <taxon>Bacteria</taxon>
        <taxon>Pseudomonadati</taxon>
        <taxon>Bacteroidota</taxon>
        <taxon>Cytophagia</taxon>
        <taxon>Cytophagales</taxon>
        <taxon>Reichenbachiellaceae</taxon>
        <taxon>Reichenbachiella</taxon>
    </lineage>
</organism>
<dbReference type="AlphaFoldDB" id="A0A1M6Q6K6"/>
<evidence type="ECO:0000313" key="1">
    <source>
        <dbReference type="EMBL" id="SHK15757.1"/>
    </source>
</evidence>
<accession>A0A1M6Q6K6</accession>